<evidence type="ECO:0000313" key="1">
    <source>
        <dbReference type="EMBL" id="KKN45623.1"/>
    </source>
</evidence>
<name>A0A0F9TW76_9ZZZZ</name>
<reference evidence="1" key="1">
    <citation type="journal article" date="2015" name="Nature">
        <title>Complex archaea that bridge the gap between prokaryotes and eukaryotes.</title>
        <authorList>
            <person name="Spang A."/>
            <person name="Saw J.H."/>
            <person name="Jorgensen S.L."/>
            <person name="Zaremba-Niedzwiedzka K."/>
            <person name="Martijn J."/>
            <person name="Lind A.E."/>
            <person name="van Eijk R."/>
            <person name="Schleper C."/>
            <person name="Guy L."/>
            <person name="Ettema T.J."/>
        </authorList>
    </citation>
    <scope>NUCLEOTIDE SEQUENCE</scope>
</reference>
<gene>
    <name evidence="1" type="ORF">LCGC14_0681330</name>
</gene>
<organism evidence="1">
    <name type="scientific">marine sediment metagenome</name>
    <dbReference type="NCBI Taxonomy" id="412755"/>
    <lineage>
        <taxon>unclassified sequences</taxon>
        <taxon>metagenomes</taxon>
        <taxon>ecological metagenomes</taxon>
    </lineage>
</organism>
<dbReference type="AlphaFoldDB" id="A0A0F9TW76"/>
<comment type="caution">
    <text evidence="1">The sequence shown here is derived from an EMBL/GenBank/DDBJ whole genome shotgun (WGS) entry which is preliminary data.</text>
</comment>
<protein>
    <submittedName>
        <fullName evidence="1">Uncharacterized protein</fullName>
    </submittedName>
</protein>
<dbReference type="EMBL" id="LAZR01001377">
    <property type="protein sequence ID" value="KKN45623.1"/>
    <property type="molecule type" value="Genomic_DNA"/>
</dbReference>
<accession>A0A0F9TW76</accession>
<proteinExistence type="predicted"/>
<sequence length="257" mass="28820">MPSERVIRLLNDDLSDDVLAATSNIEDYMSTQDKRTVSSESYTVYKKVLSSSIVKSYMSFCLTERAKKNGNNIDNFSKARRNGRGRSRSLVPIRPPNLDSLMRNMQIEAGMGLRPKHIKIVRDFIVNNESRKELGAKYGLSPFAIQYILTLPGAREMMARFQESVADDVNQLNQKAIENARGFLDSPVSDIKLDMTKFILTRATAVPKSEVLHRVTGADGVSPIEVVTTEKMAKTKLLTRSGVDIDKIIEAEYVEVK</sequence>